<accession>A0ABC8SQY0</accession>
<dbReference type="Proteomes" id="UP001642360">
    <property type="component" value="Unassembled WGS sequence"/>
</dbReference>
<sequence length="127" mass="14790">MVKFRTASLYPLKNAVPETPGDRRWHAPKPPEHHPPYTRRWRRWPEPVGHSRPPRTPQRLFFEPDTSTAGSVEEVGGLGTSMLHYQLPHYRHPRRWAQRQARSHHRDVGTPESPRTPRIGPTDGDPF</sequence>
<feature type="compositionally biased region" description="Basic and acidic residues" evidence="1">
    <location>
        <begin position="20"/>
        <end position="35"/>
    </location>
</feature>
<feature type="region of interest" description="Disordered" evidence="1">
    <location>
        <begin position="93"/>
        <end position="127"/>
    </location>
</feature>
<keyword evidence="3" id="KW-1185">Reference proteome</keyword>
<feature type="region of interest" description="Disordered" evidence="1">
    <location>
        <begin position="13"/>
        <end position="69"/>
    </location>
</feature>
<gene>
    <name evidence="2" type="ORF">ILEXP_LOCUS27995</name>
</gene>
<evidence type="ECO:0000313" key="2">
    <source>
        <dbReference type="EMBL" id="CAK9159295.1"/>
    </source>
</evidence>
<protein>
    <submittedName>
        <fullName evidence="2">Uncharacterized protein</fullName>
    </submittedName>
</protein>
<comment type="caution">
    <text evidence="2">The sequence shown here is derived from an EMBL/GenBank/DDBJ whole genome shotgun (WGS) entry which is preliminary data.</text>
</comment>
<evidence type="ECO:0000256" key="1">
    <source>
        <dbReference type="SAM" id="MobiDB-lite"/>
    </source>
</evidence>
<dbReference type="EMBL" id="CAUOFW020003336">
    <property type="protein sequence ID" value="CAK9159295.1"/>
    <property type="molecule type" value="Genomic_DNA"/>
</dbReference>
<feature type="compositionally biased region" description="Basic residues" evidence="1">
    <location>
        <begin position="93"/>
        <end position="105"/>
    </location>
</feature>
<name>A0ABC8SQY0_9AQUA</name>
<dbReference type="AlphaFoldDB" id="A0ABC8SQY0"/>
<evidence type="ECO:0000313" key="3">
    <source>
        <dbReference type="Proteomes" id="UP001642360"/>
    </source>
</evidence>
<proteinExistence type="predicted"/>
<organism evidence="2 3">
    <name type="scientific">Ilex paraguariensis</name>
    <name type="common">yerba mate</name>
    <dbReference type="NCBI Taxonomy" id="185542"/>
    <lineage>
        <taxon>Eukaryota</taxon>
        <taxon>Viridiplantae</taxon>
        <taxon>Streptophyta</taxon>
        <taxon>Embryophyta</taxon>
        <taxon>Tracheophyta</taxon>
        <taxon>Spermatophyta</taxon>
        <taxon>Magnoliopsida</taxon>
        <taxon>eudicotyledons</taxon>
        <taxon>Gunneridae</taxon>
        <taxon>Pentapetalae</taxon>
        <taxon>asterids</taxon>
        <taxon>campanulids</taxon>
        <taxon>Aquifoliales</taxon>
        <taxon>Aquifoliaceae</taxon>
        <taxon>Ilex</taxon>
    </lineage>
</organism>
<reference evidence="2 3" key="1">
    <citation type="submission" date="2024-02" db="EMBL/GenBank/DDBJ databases">
        <authorList>
            <person name="Vignale AGUSTIN F."/>
            <person name="Sosa J E."/>
            <person name="Modenutti C."/>
        </authorList>
    </citation>
    <scope>NUCLEOTIDE SEQUENCE [LARGE SCALE GENOMIC DNA]</scope>
</reference>